<protein>
    <submittedName>
        <fullName evidence="1">Uncharacterized protein</fullName>
    </submittedName>
</protein>
<dbReference type="eggNOG" id="ENOG502Z7SS">
    <property type="taxonomic scope" value="Bacteria"/>
</dbReference>
<evidence type="ECO:0000313" key="1">
    <source>
        <dbReference type="EMBL" id="EGK69889.1"/>
    </source>
</evidence>
<dbReference type="RefSeq" id="WP_008064536.1">
    <property type="nucleotide sequence ID" value="NZ_AFHG01000059.1"/>
</dbReference>
<sequence length="397" mass="43987">MAPRTRFARIWLLTLLLAMGLAVAFNRLIDPWGLHDGPRFEGVNAVKIRPERLLGELKLSRALRRAPDALILGNSRADIGLDPSDPALTALAARPFNMAEPGAALTSQVRYLETLLEAGIRPRLLVVGVELFDALNPPDGDGKWYPRTDAWQRQRTVMTQSLITLAATTDSVRTLYAQRDRFAATLRDDGFNPLHDYVALAARDGYRALFRQRAAENVKRIRGRHWPQDLPATEDFVALRRLLDIAGEHGMRVEVMTYPYHMHILGALARERMDREVSDWKRVVADTVAAAAARGVQVRAWDFSLPGADRAEAVPAAGDRRTITRGYWEGGHFKATLGARMLARALAPVTPPDDDFGRLLTPAAAAADWAGETRRVLAARPDLQRDLDTAFGVPATE</sequence>
<name>F5RHQ7_METUF</name>
<organism evidence="1 2">
    <name type="scientific">Methyloversatilis universalis (strain ATCC BAA-1314 / DSM 25237 / JCM 13912 / CCUG 52030 / FAM5)</name>
    <dbReference type="NCBI Taxonomy" id="1000565"/>
    <lineage>
        <taxon>Bacteria</taxon>
        <taxon>Pseudomonadati</taxon>
        <taxon>Pseudomonadota</taxon>
        <taxon>Betaproteobacteria</taxon>
        <taxon>Nitrosomonadales</taxon>
        <taxon>Sterolibacteriaceae</taxon>
        <taxon>Methyloversatilis</taxon>
    </lineage>
</organism>
<proteinExistence type="predicted"/>
<dbReference type="AlphaFoldDB" id="F5RHQ7"/>
<dbReference type="OrthoDB" id="7324894at2"/>
<reference evidence="1 2" key="1">
    <citation type="journal article" date="2011" name="J. Bacteriol.">
        <title>Genome sequence of Methyloversatilis universalis FAM5T, a methylotrophic representative of the order Rhodocyclales.</title>
        <authorList>
            <person name="Kittichotirat W."/>
            <person name="Good N.M."/>
            <person name="Hall R."/>
            <person name="Bringel F."/>
            <person name="Lajus A."/>
            <person name="Medigue C."/>
            <person name="Smalley N.E."/>
            <person name="Beck D."/>
            <person name="Bumgarner R."/>
            <person name="Vuilleumier S."/>
            <person name="Kalyuzhnaya M.G."/>
        </authorList>
    </citation>
    <scope>NUCLEOTIDE SEQUENCE [LARGE SCALE GENOMIC DNA]</scope>
    <source>
        <strain evidence="2">ATCC BAA-1314 / JCM 13912 / FAM5</strain>
    </source>
</reference>
<dbReference type="EMBL" id="AFHG01000059">
    <property type="protein sequence ID" value="EGK69889.1"/>
    <property type="molecule type" value="Genomic_DNA"/>
</dbReference>
<dbReference type="Proteomes" id="UP000005019">
    <property type="component" value="Unassembled WGS sequence"/>
</dbReference>
<accession>F5RHQ7</accession>
<evidence type="ECO:0000313" key="2">
    <source>
        <dbReference type="Proteomes" id="UP000005019"/>
    </source>
</evidence>
<dbReference type="STRING" id="1000565.METUNv1_03855"/>
<gene>
    <name evidence="1" type="ORF">METUNv1_03855</name>
</gene>
<keyword evidence="2" id="KW-1185">Reference proteome</keyword>
<comment type="caution">
    <text evidence="1">The sequence shown here is derived from an EMBL/GenBank/DDBJ whole genome shotgun (WGS) entry which is preliminary data.</text>
</comment>